<name>A0A934I216_9MICO</name>
<dbReference type="Proteomes" id="UP000602087">
    <property type="component" value="Unassembled WGS sequence"/>
</dbReference>
<dbReference type="RefSeq" id="WP_198732298.1">
    <property type="nucleotide sequence ID" value="NZ_JAEINH010000001.1"/>
</dbReference>
<dbReference type="AlphaFoldDB" id="A0A934I216"/>
<organism evidence="2 3">
    <name type="scientific">Sanguibacter suaedae</name>
    <dbReference type="NCBI Taxonomy" id="2795737"/>
    <lineage>
        <taxon>Bacteria</taxon>
        <taxon>Bacillati</taxon>
        <taxon>Actinomycetota</taxon>
        <taxon>Actinomycetes</taxon>
        <taxon>Micrococcales</taxon>
        <taxon>Sanguibacteraceae</taxon>
        <taxon>Sanguibacter</taxon>
    </lineage>
</organism>
<feature type="compositionally biased region" description="Polar residues" evidence="1">
    <location>
        <begin position="1"/>
        <end position="10"/>
    </location>
</feature>
<dbReference type="EMBL" id="JAEINH010000001">
    <property type="protein sequence ID" value="MBI9113748.1"/>
    <property type="molecule type" value="Genomic_DNA"/>
</dbReference>
<gene>
    <name evidence="2" type="ORF">JAV76_01815</name>
</gene>
<feature type="region of interest" description="Disordered" evidence="1">
    <location>
        <begin position="1"/>
        <end position="41"/>
    </location>
</feature>
<sequence>MLTTVPQDGSGSAHRHGEVAPREVGHQDEGAAMRGRSNGRNGCAARRSLGVGVALVALVTACSDPSVDASELPDRPADLEGTVAGEPLPSLVDTSPREDGDFRDVSGGYFEGMSLRDRSAQGDTIVVGHDGRTVTRSDLAAGDTVEVWIGDECAESVPVQCEIVAIRVVSRAG</sequence>
<evidence type="ECO:0000256" key="1">
    <source>
        <dbReference type="SAM" id="MobiDB-lite"/>
    </source>
</evidence>
<evidence type="ECO:0008006" key="4">
    <source>
        <dbReference type="Google" id="ProtNLM"/>
    </source>
</evidence>
<feature type="compositionally biased region" description="Basic and acidic residues" evidence="1">
    <location>
        <begin position="15"/>
        <end position="31"/>
    </location>
</feature>
<reference evidence="2" key="1">
    <citation type="submission" date="2020-12" db="EMBL/GenBank/DDBJ databases">
        <title>Sanguibacter suaedae sp. nov., isolated from Suaeda aralocaspica.</title>
        <authorList>
            <person name="Ma Q."/>
        </authorList>
    </citation>
    <scope>NUCLEOTIDE SEQUENCE</scope>
    <source>
        <strain evidence="2">YZGR15</strain>
    </source>
</reference>
<keyword evidence="3" id="KW-1185">Reference proteome</keyword>
<accession>A0A934I216</accession>
<evidence type="ECO:0000313" key="3">
    <source>
        <dbReference type="Proteomes" id="UP000602087"/>
    </source>
</evidence>
<comment type="caution">
    <text evidence="2">The sequence shown here is derived from an EMBL/GenBank/DDBJ whole genome shotgun (WGS) entry which is preliminary data.</text>
</comment>
<feature type="region of interest" description="Disordered" evidence="1">
    <location>
        <begin position="65"/>
        <end position="102"/>
    </location>
</feature>
<protein>
    <recommendedName>
        <fullName evidence="4">DUF5666 domain-containing protein</fullName>
    </recommendedName>
</protein>
<evidence type="ECO:0000313" key="2">
    <source>
        <dbReference type="EMBL" id="MBI9113748.1"/>
    </source>
</evidence>
<proteinExistence type="predicted"/>